<dbReference type="Pfam" id="PF13621">
    <property type="entry name" value="Cupin_8"/>
    <property type="match status" value="1"/>
</dbReference>
<dbReference type="SUPFAM" id="SSF51197">
    <property type="entry name" value="Clavaminate synthase-like"/>
    <property type="match status" value="1"/>
</dbReference>
<evidence type="ECO:0000256" key="4">
    <source>
        <dbReference type="ARBA" id="ARBA00022853"/>
    </source>
</evidence>
<evidence type="ECO:0000256" key="3">
    <source>
        <dbReference type="ARBA" id="ARBA00022723"/>
    </source>
</evidence>
<evidence type="ECO:0000256" key="2">
    <source>
        <dbReference type="ARBA" id="ARBA00004123"/>
    </source>
</evidence>
<dbReference type="GO" id="GO:0008168">
    <property type="term" value="F:methyltransferase activity"/>
    <property type="evidence" value="ECO:0007669"/>
    <property type="project" value="UniProtKB-KW"/>
</dbReference>
<keyword evidence="16" id="KW-0489">Methyltransferase</keyword>
<evidence type="ECO:0000256" key="5">
    <source>
        <dbReference type="ARBA" id="ARBA00022964"/>
    </source>
</evidence>
<dbReference type="PANTHER" id="PTHR12461:SF106">
    <property type="entry name" value="BIFUNCTIONAL PEPTIDASE AND ARGINYL-HYDROXYLASE JMJD5"/>
    <property type="match status" value="1"/>
</dbReference>
<organism evidence="16 17">
    <name type="scientific">Stylophora pistillata</name>
    <name type="common">Smooth cauliflower coral</name>
    <dbReference type="NCBI Taxonomy" id="50429"/>
    <lineage>
        <taxon>Eukaryota</taxon>
        <taxon>Metazoa</taxon>
        <taxon>Cnidaria</taxon>
        <taxon>Anthozoa</taxon>
        <taxon>Hexacorallia</taxon>
        <taxon>Scleractinia</taxon>
        <taxon>Astrocoeniina</taxon>
        <taxon>Pocilloporidae</taxon>
        <taxon>Stylophora</taxon>
    </lineage>
</organism>
<evidence type="ECO:0000259" key="15">
    <source>
        <dbReference type="PROSITE" id="PS51184"/>
    </source>
</evidence>
<dbReference type="InterPro" id="IPR056520">
    <property type="entry name" value="ARM_KDM8_N"/>
</dbReference>
<dbReference type="GO" id="GO:0010468">
    <property type="term" value="P:regulation of gene expression"/>
    <property type="evidence" value="ECO:0007669"/>
    <property type="project" value="UniProtKB-ARBA"/>
</dbReference>
<keyword evidence="6" id="KW-0560">Oxidoreductase</keyword>
<dbReference type="GO" id="GO:0031648">
    <property type="term" value="P:protein destabilization"/>
    <property type="evidence" value="ECO:0007669"/>
    <property type="project" value="UniProtKB-ARBA"/>
</dbReference>
<keyword evidence="5" id="KW-0223">Dioxygenase</keyword>
<evidence type="ECO:0000256" key="10">
    <source>
        <dbReference type="ARBA" id="ARBA00023163"/>
    </source>
</evidence>
<dbReference type="Pfam" id="PF24472">
    <property type="entry name" value="ARM_KDM8_N"/>
    <property type="match status" value="1"/>
</dbReference>
<dbReference type="InterPro" id="IPR003347">
    <property type="entry name" value="JmjC_dom"/>
</dbReference>
<keyword evidence="3" id="KW-0479">Metal-binding</keyword>
<reference evidence="17" key="1">
    <citation type="journal article" date="2017" name="bioRxiv">
        <title>Comparative analysis of the genomes of Stylophora pistillata and Acropora digitifera provides evidence for extensive differences between species of corals.</title>
        <authorList>
            <person name="Voolstra C.R."/>
            <person name="Li Y."/>
            <person name="Liew Y.J."/>
            <person name="Baumgarten S."/>
            <person name="Zoccola D."/>
            <person name="Flot J.-F."/>
            <person name="Tambutte S."/>
            <person name="Allemand D."/>
            <person name="Aranda M."/>
        </authorList>
    </citation>
    <scope>NUCLEOTIDE SEQUENCE [LARGE SCALE GENOMIC DNA]</scope>
</reference>
<keyword evidence="10" id="KW-0804">Transcription</keyword>
<evidence type="ECO:0000256" key="12">
    <source>
        <dbReference type="ARBA" id="ARBA00023306"/>
    </source>
</evidence>
<dbReference type="PROSITE" id="PS51184">
    <property type="entry name" value="JMJC"/>
    <property type="match status" value="1"/>
</dbReference>
<dbReference type="GO" id="GO:0046872">
    <property type="term" value="F:metal ion binding"/>
    <property type="evidence" value="ECO:0007669"/>
    <property type="project" value="UniProtKB-KW"/>
</dbReference>
<evidence type="ECO:0000256" key="13">
    <source>
        <dbReference type="ARBA" id="ARBA00049800"/>
    </source>
</evidence>
<sequence>MADFSSETNSAASVLQQLLPSVKDAKDLKLGHNLCQLSNSGGDPVLFLLTQGVHEFFRGNLHSCLSNCQFVIDICWEKCNTGHWRDVNVIWRETYSYASMFKALCLYGMGRQTQAMKACDMGLLLGAPILDNILTRFATEFQKNVVSRSLTDRDIAEGTAQAKGDQKNCSLALTSKEKRKLRDEPMNPQQESSGDEHSSKRSNSTKRRKGIANIPIIFKNYEVGHVCCPSIEAFLTNYMQKDKPVIIQGVMDHWPARTSHRWGISYLKNIAGCRTVPVELGSRYTDDTWTQKLMTIGDFIDKYLSPIENGQESEIAYLAQHQLFDQIPELRRDIITPDYCYLGEGDNDVIINAWFGPKGTISPMHQDPYHNLLAQVVGEKYIRLYSKTETENLYPHKSTLLNNTSQVDVEEPDLVKFPKFSSAVYQECILKEGEMLYIPPYHWHYIRSLSLSFSVSFWWA</sequence>
<keyword evidence="17" id="KW-1185">Reference proteome</keyword>
<dbReference type="GO" id="GO:0051864">
    <property type="term" value="F:histone H3K36 demethylase activity"/>
    <property type="evidence" value="ECO:0007669"/>
    <property type="project" value="TreeGrafter"/>
</dbReference>
<dbReference type="GO" id="GO:0003682">
    <property type="term" value="F:chromatin binding"/>
    <property type="evidence" value="ECO:0007669"/>
    <property type="project" value="UniProtKB-ARBA"/>
</dbReference>
<evidence type="ECO:0000256" key="9">
    <source>
        <dbReference type="ARBA" id="ARBA00023108"/>
    </source>
</evidence>
<evidence type="ECO:0000256" key="11">
    <source>
        <dbReference type="ARBA" id="ARBA00023242"/>
    </source>
</evidence>
<dbReference type="InterPro" id="IPR041667">
    <property type="entry name" value="Cupin_8"/>
</dbReference>
<evidence type="ECO:0000313" key="17">
    <source>
        <dbReference type="Proteomes" id="UP000225706"/>
    </source>
</evidence>
<dbReference type="PANTHER" id="PTHR12461">
    <property type="entry name" value="HYPOXIA-INDUCIBLE FACTOR 1 ALPHA INHIBITOR-RELATED"/>
    <property type="match status" value="1"/>
</dbReference>
<evidence type="ECO:0000256" key="8">
    <source>
        <dbReference type="ARBA" id="ARBA00023015"/>
    </source>
</evidence>
<keyword evidence="8" id="KW-0805">Transcription regulation</keyword>
<dbReference type="Gene3D" id="2.60.120.650">
    <property type="entry name" value="Cupin"/>
    <property type="match status" value="1"/>
</dbReference>
<dbReference type="OrthoDB" id="47172at2759"/>
<evidence type="ECO:0000313" key="16">
    <source>
        <dbReference type="EMBL" id="PFX29761.1"/>
    </source>
</evidence>
<evidence type="ECO:0000256" key="7">
    <source>
        <dbReference type="ARBA" id="ARBA00023004"/>
    </source>
</evidence>
<name>A0A2B4SIQ0_STYPI</name>
<dbReference type="GO" id="GO:0048511">
    <property type="term" value="P:rhythmic process"/>
    <property type="evidence" value="ECO:0007669"/>
    <property type="project" value="UniProtKB-KW"/>
</dbReference>
<dbReference type="EMBL" id="LSMT01000061">
    <property type="protein sequence ID" value="PFX29761.1"/>
    <property type="molecule type" value="Genomic_DNA"/>
</dbReference>
<dbReference type="STRING" id="50429.A0A2B4SIQ0"/>
<keyword evidence="11" id="KW-0539">Nucleus</keyword>
<proteinExistence type="predicted"/>
<comment type="caution">
    <text evidence="16">The sequence shown here is derived from an EMBL/GenBank/DDBJ whole genome shotgun (WGS) entry which is preliminary data.</text>
</comment>
<keyword evidence="7" id="KW-0408">Iron</keyword>
<dbReference type="Proteomes" id="UP000225706">
    <property type="component" value="Unassembled WGS sequence"/>
</dbReference>
<evidence type="ECO:0000256" key="6">
    <source>
        <dbReference type="ARBA" id="ARBA00023002"/>
    </source>
</evidence>
<comment type="subcellular location">
    <subcellularLocation>
        <location evidence="2">Nucleus</location>
    </subcellularLocation>
</comment>
<feature type="region of interest" description="Disordered" evidence="14">
    <location>
        <begin position="178"/>
        <end position="207"/>
    </location>
</feature>
<keyword evidence="4" id="KW-0156">Chromatin regulator</keyword>
<dbReference type="SMART" id="SM00558">
    <property type="entry name" value="JmjC"/>
    <property type="match status" value="1"/>
</dbReference>
<dbReference type="AlphaFoldDB" id="A0A2B4SIQ0"/>
<keyword evidence="16" id="KW-0808">Transferase</keyword>
<accession>A0A2B4SIQ0</accession>
<feature type="domain" description="JmjC" evidence="15">
    <location>
        <begin position="316"/>
        <end position="460"/>
    </location>
</feature>
<evidence type="ECO:0000256" key="1">
    <source>
        <dbReference type="ARBA" id="ARBA00001954"/>
    </source>
</evidence>
<evidence type="ECO:0000256" key="14">
    <source>
        <dbReference type="SAM" id="MobiDB-lite"/>
    </source>
</evidence>
<protein>
    <recommendedName>
        <fullName evidence="13">JmjC domain-containing protein 5</fullName>
    </recommendedName>
</protein>
<comment type="cofactor">
    <cofactor evidence="1">
        <name>Fe(2+)</name>
        <dbReference type="ChEBI" id="CHEBI:29033"/>
    </cofactor>
</comment>
<keyword evidence="9" id="KW-0090">Biological rhythms</keyword>
<dbReference type="GO" id="GO:0032259">
    <property type="term" value="P:methylation"/>
    <property type="evidence" value="ECO:0007669"/>
    <property type="project" value="UniProtKB-KW"/>
</dbReference>
<gene>
    <name evidence="16" type="primary">kdm8</name>
    <name evidence="16" type="ORF">AWC38_SpisGene5469</name>
</gene>
<keyword evidence="12" id="KW-0131">Cell cycle</keyword>
<dbReference type="FunFam" id="2.60.120.650:FF:000019">
    <property type="entry name" value="Bifunctional peptidase and arginyl-hydroxylase JMJD5"/>
    <property type="match status" value="1"/>
</dbReference>
<dbReference type="GO" id="GO:0005634">
    <property type="term" value="C:nucleus"/>
    <property type="evidence" value="ECO:0007669"/>
    <property type="project" value="UniProtKB-SubCell"/>
</dbReference>